<feature type="transmembrane region" description="Helical" evidence="8">
    <location>
        <begin position="79"/>
        <end position="97"/>
    </location>
</feature>
<keyword evidence="4 8" id="KW-1003">Cell membrane</keyword>
<accession>A0A2W2BKQ1</accession>
<keyword evidence="6 8" id="KW-1133">Transmembrane helix</keyword>
<dbReference type="AlphaFoldDB" id="A0A2W2BKQ1"/>
<dbReference type="InterPro" id="IPR052017">
    <property type="entry name" value="TSUP"/>
</dbReference>
<name>A0A2W2BKQ1_9HYPH</name>
<evidence type="ECO:0000256" key="4">
    <source>
        <dbReference type="ARBA" id="ARBA00022475"/>
    </source>
</evidence>
<organism evidence="9 10">
    <name type="scientific">Aestuariivirga litoralis</name>
    <dbReference type="NCBI Taxonomy" id="2650924"/>
    <lineage>
        <taxon>Bacteria</taxon>
        <taxon>Pseudomonadati</taxon>
        <taxon>Pseudomonadota</taxon>
        <taxon>Alphaproteobacteria</taxon>
        <taxon>Hyphomicrobiales</taxon>
        <taxon>Aestuariivirgaceae</taxon>
        <taxon>Aestuariivirga</taxon>
    </lineage>
</organism>
<dbReference type="RefSeq" id="WP_111198723.1">
    <property type="nucleotide sequence ID" value="NZ_QKVK01000005.1"/>
</dbReference>
<feature type="transmembrane region" description="Helical" evidence="8">
    <location>
        <begin position="134"/>
        <end position="152"/>
    </location>
</feature>
<evidence type="ECO:0000256" key="3">
    <source>
        <dbReference type="ARBA" id="ARBA00022448"/>
    </source>
</evidence>
<feature type="transmembrane region" description="Helical" evidence="8">
    <location>
        <begin position="103"/>
        <end position="122"/>
    </location>
</feature>
<evidence type="ECO:0000256" key="1">
    <source>
        <dbReference type="ARBA" id="ARBA00004651"/>
    </source>
</evidence>
<sequence>MPSSFDQFSILTLALTVLVAGIAGLARGFSGFGAALIFMPAGSALVGPAVAAPVLLVADGVLSLGFLPRAWLLARRRDVALMASGAVIGVPLGALILRHADPLLLRWVICGLASSMLLLLLSGWRYHGTPRAPVTAAVGAVAGLFGGLAQMTGPPVVAYWLSGKETHGTVRASIILFFGATTVFTFISYLASGIITAQALWLAALVAPAYALGLFTGSRAFHFASPEVFRRLCFALIAASVLTSLPVWR</sequence>
<gene>
    <name evidence="9" type="ORF">DK847_11795</name>
</gene>
<evidence type="ECO:0000256" key="6">
    <source>
        <dbReference type="ARBA" id="ARBA00022989"/>
    </source>
</evidence>
<feature type="transmembrane region" description="Helical" evidence="8">
    <location>
        <begin position="199"/>
        <end position="216"/>
    </location>
</feature>
<feature type="transmembrane region" description="Helical" evidence="8">
    <location>
        <begin position="228"/>
        <end position="248"/>
    </location>
</feature>
<feature type="transmembrane region" description="Helical" evidence="8">
    <location>
        <begin position="44"/>
        <end position="67"/>
    </location>
</feature>
<comment type="subcellular location">
    <subcellularLocation>
        <location evidence="1 8">Cell membrane</location>
        <topology evidence="1 8">Multi-pass membrane protein</topology>
    </subcellularLocation>
</comment>
<keyword evidence="10" id="KW-1185">Reference proteome</keyword>
<feature type="transmembrane region" description="Helical" evidence="8">
    <location>
        <begin position="172"/>
        <end position="192"/>
    </location>
</feature>
<evidence type="ECO:0000256" key="7">
    <source>
        <dbReference type="ARBA" id="ARBA00023136"/>
    </source>
</evidence>
<reference evidence="10" key="1">
    <citation type="submission" date="2018-06" db="EMBL/GenBank/DDBJ databases">
        <title>Aestuariibacter litoralis strain KCTC 52945T.</title>
        <authorList>
            <person name="Li X."/>
            <person name="Salam N."/>
            <person name="Li J.-L."/>
            <person name="Chen Y.-M."/>
            <person name="Yang Z.-W."/>
            <person name="Zhang L.-Y."/>
            <person name="Han M.-X."/>
            <person name="Xiao M."/>
            <person name="Li W.-J."/>
        </authorList>
    </citation>
    <scope>NUCLEOTIDE SEQUENCE [LARGE SCALE GENOMIC DNA]</scope>
    <source>
        <strain evidence="10">KCTC 52945</strain>
    </source>
</reference>
<dbReference type="Proteomes" id="UP000248795">
    <property type="component" value="Unassembled WGS sequence"/>
</dbReference>
<keyword evidence="5 8" id="KW-0812">Transmembrane</keyword>
<dbReference type="EMBL" id="QKVK01000005">
    <property type="protein sequence ID" value="PZF76487.1"/>
    <property type="molecule type" value="Genomic_DNA"/>
</dbReference>
<protein>
    <recommendedName>
        <fullName evidence="8">Probable membrane transporter protein</fullName>
    </recommendedName>
</protein>
<evidence type="ECO:0000256" key="8">
    <source>
        <dbReference type="RuleBase" id="RU363041"/>
    </source>
</evidence>
<comment type="caution">
    <text evidence="9">The sequence shown here is derived from an EMBL/GenBank/DDBJ whole genome shotgun (WGS) entry which is preliminary data.</text>
</comment>
<evidence type="ECO:0000256" key="5">
    <source>
        <dbReference type="ARBA" id="ARBA00022692"/>
    </source>
</evidence>
<evidence type="ECO:0000256" key="2">
    <source>
        <dbReference type="ARBA" id="ARBA00009142"/>
    </source>
</evidence>
<dbReference type="PANTHER" id="PTHR30269:SF37">
    <property type="entry name" value="MEMBRANE TRANSPORTER PROTEIN"/>
    <property type="match status" value="1"/>
</dbReference>
<comment type="similarity">
    <text evidence="2 8">Belongs to the 4-toluene sulfonate uptake permease (TSUP) (TC 2.A.102) family.</text>
</comment>
<evidence type="ECO:0000313" key="10">
    <source>
        <dbReference type="Proteomes" id="UP000248795"/>
    </source>
</evidence>
<proteinExistence type="inferred from homology"/>
<dbReference type="PANTHER" id="PTHR30269">
    <property type="entry name" value="TRANSMEMBRANE PROTEIN YFCA"/>
    <property type="match status" value="1"/>
</dbReference>
<evidence type="ECO:0000313" key="9">
    <source>
        <dbReference type="EMBL" id="PZF76487.1"/>
    </source>
</evidence>
<keyword evidence="3" id="KW-0813">Transport</keyword>
<dbReference type="GO" id="GO:0005886">
    <property type="term" value="C:plasma membrane"/>
    <property type="evidence" value="ECO:0007669"/>
    <property type="project" value="UniProtKB-SubCell"/>
</dbReference>
<keyword evidence="7 8" id="KW-0472">Membrane</keyword>
<dbReference type="InterPro" id="IPR002781">
    <property type="entry name" value="TM_pro_TauE-like"/>
</dbReference>
<dbReference type="Pfam" id="PF01925">
    <property type="entry name" value="TauE"/>
    <property type="match status" value="1"/>
</dbReference>